<evidence type="ECO:0000313" key="1">
    <source>
        <dbReference type="EMBL" id="CAK9009152.1"/>
    </source>
</evidence>
<sequence length="160" mass="18406">MRPGSSSPAASSGAEGMTDGNVSIGYTCTRKEVLEAYNKEHPEEMVNVDFQGFVDEELYEVIVWLDSILDRFYAVDNKRKKLKYAHQAYQQKVFHYRFEMDKFFLGFYVMNFRSSDGGNFCDMDLDQFQLNDHKKRTLDEALGVVGCETRGRPLKLAVQS</sequence>
<accession>A0ABP0J474</accession>
<comment type="caution">
    <text evidence="1">The sequence shown here is derived from an EMBL/GenBank/DDBJ whole genome shotgun (WGS) entry which is preliminary data.</text>
</comment>
<name>A0ABP0J474_9DINO</name>
<gene>
    <name evidence="2" type="ORF">CCMP2556_LOCUS11552</name>
    <name evidence="1" type="ORF">CCMP2556_LOCUS9526</name>
</gene>
<evidence type="ECO:0000313" key="2">
    <source>
        <dbReference type="EMBL" id="CAK9014154.1"/>
    </source>
</evidence>
<dbReference type="Proteomes" id="UP001642484">
    <property type="component" value="Unassembled WGS sequence"/>
</dbReference>
<dbReference type="EMBL" id="CAXAMN010005557">
    <property type="protein sequence ID" value="CAK9014154.1"/>
    <property type="molecule type" value="Genomic_DNA"/>
</dbReference>
<evidence type="ECO:0000313" key="3">
    <source>
        <dbReference type="Proteomes" id="UP001642484"/>
    </source>
</evidence>
<dbReference type="EMBL" id="CAXAMN010004446">
    <property type="protein sequence ID" value="CAK9009152.1"/>
    <property type="molecule type" value="Genomic_DNA"/>
</dbReference>
<proteinExistence type="predicted"/>
<organism evidence="1 3">
    <name type="scientific">Durusdinium trenchii</name>
    <dbReference type="NCBI Taxonomy" id="1381693"/>
    <lineage>
        <taxon>Eukaryota</taxon>
        <taxon>Sar</taxon>
        <taxon>Alveolata</taxon>
        <taxon>Dinophyceae</taxon>
        <taxon>Suessiales</taxon>
        <taxon>Symbiodiniaceae</taxon>
        <taxon>Durusdinium</taxon>
    </lineage>
</organism>
<keyword evidence="3" id="KW-1185">Reference proteome</keyword>
<protein>
    <submittedName>
        <fullName evidence="1">Uncharacterized protein</fullName>
    </submittedName>
</protein>
<reference evidence="1 3" key="1">
    <citation type="submission" date="2024-02" db="EMBL/GenBank/DDBJ databases">
        <authorList>
            <person name="Chen Y."/>
            <person name="Shah S."/>
            <person name="Dougan E. K."/>
            <person name="Thang M."/>
            <person name="Chan C."/>
        </authorList>
    </citation>
    <scope>NUCLEOTIDE SEQUENCE [LARGE SCALE GENOMIC DNA]</scope>
</reference>